<evidence type="ECO:0000256" key="4">
    <source>
        <dbReference type="SAM" id="MobiDB-lite"/>
    </source>
</evidence>
<organism evidence="6 7">
    <name type="scientific">Fusicatenibacter faecihominis</name>
    <dbReference type="NCBI Taxonomy" id="2881276"/>
    <lineage>
        <taxon>Bacteria</taxon>
        <taxon>Bacillati</taxon>
        <taxon>Bacillota</taxon>
        <taxon>Clostridia</taxon>
        <taxon>Lachnospirales</taxon>
        <taxon>Lachnospiraceae</taxon>
        <taxon>Fusicatenibacter</taxon>
    </lineage>
</organism>
<dbReference type="EMBL" id="JAJEPR010000016">
    <property type="protein sequence ID" value="MCC2190194.1"/>
    <property type="molecule type" value="Genomic_DNA"/>
</dbReference>
<evidence type="ECO:0000256" key="1">
    <source>
        <dbReference type="ARBA" id="ARBA00008520"/>
    </source>
</evidence>
<dbReference type="GO" id="GO:0015768">
    <property type="term" value="P:maltose transport"/>
    <property type="evidence" value="ECO:0007669"/>
    <property type="project" value="TreeGrafter"/>
</dbReference>
<gene>
    <name evidence="6" type="ORF">LKD71_10305</name>
</gene>
<accession>A0AAE3DTN0</accession>
<evidence type="ECO:0000256" key="5">
    <source>
        <dbReference type="SAM" id="SignalP"/>
    </source>
</evidence>
<dbReference type="Proteomes" id="UP001197875">
    <property type="component" value="Unassembled WGS sequence"/>
</dbReference>
<dbReference type="PANTHER" id="PTHR30061">
    <property type="entry name" value="MALTOSE-BINDING PERIPLASMIC PROTEIN"/>
    <property type="match status" value="1"/>
</dbReference>
<keyword evidence="7" id="KW-1185">Reference proteome</keyword>
<evidence type="ECO:0000313" key="7">
    <source>
        <dbReference type="Proteomes" id="UP001197875"/>
    </source>
</evidence>
<dbReference type="Gene3D" id="3.40.190.10">
    <property type="entry name" value="Periplasmic binding protein-like II"/>
    <property type="match status" value="1"/>
</dbReference>
<dbReference type="InterPro" id="IPR006059">
    <property type="entry name" value="SBP"/>
</dbReference>
<comment type="caution">
    <text evidence="6">The sequence shown here is derived from an EMBL/GenBank/DDBJ whole genome shotgun (WGS) entry which is preliminary data.</text>
</comment>
<dbReference type="GO" id="GO:0055052">
    <property type="term" value="C:ATP-binding cassette (ABC) transporter complex, substrate-binding subunit-containing"/>
    <property type="evidence" value="ECO:0007669"/>
    <property type="project" value="TreeGrafter"/>
</dbReference>
<dbReference type="SUPFAM" id="SSF53850">
    <property type="entry name" value="Periplasmic binding protein-like II"/>
    <property type="match status" value="1"/>
</dbReference>
<feature type="region of interest" description="Disordered" evidence="4">
    <location>
        <begin position="26"/>
        <end position="45"/>
    </location>
</feature>
<dbReference type="CDD" id="cd14748">
    <property type="entry name" value="PBP2_UgpB"/>
    <property type="match status" value="1"/>
</dbReference>
<reference evidence="6 7" key="1">
    <citation type="submission" date="2021-10" db="EMBL/GenBank/DDBJ databases">
        <title>Anaerobic single-cell dispensing facilitates the cultivation of human gut bacteria.</title>
        <authorList>
            <person name="Afrizal A."/>
        </authorList>
    </citation>
    <scope>NUCLEOTIDE SEQUENCE [LARGE SCALE GENOMIC DNA]</scope>
    <source>
        <strain evidence="6 7">CLA-AA-H277</strain>
    </source>
</reference>
<keyword evidence="3 5" id="KW-0732">Signal</keyword>
<dbReference type="AlphaFoldDB" id="A0AAE3DTN0"/>
<comment type="similarity">
    <text evidence="1">Belongs to the bacterial solute-binding protein 1 family.</text>
</comment>
<dbReference type="RefSeq" id="WP_227615331.1">
    <property type="nucleotide sequence ID" value="NZ_JAJEPR010000016.1"/>
</dbReference>
<dbReference type="Pfam" id="PF13416">
    <property type="entry name" value="SBP_bac_8"/>
    <property type="match status" value="1"/>
</dbReference>
<proteinExistence type="inferred from homology"/>
<evidence type="ECO:0000313" key="6">
    <source>
        <dbReference type="EMBL" id="MCC2190194.1"/>
    </source>
</evidence>
<keyword evidence="2" id="KW-0813">Transport</keyword>
<dbReference type="GO" id="GO:0042956">
    <property type="term" value="P:maltodextrin transmembrane transport"/>
    <property type="evidence" value="ECO:0007669"/>
    <property type="project" value="TreeGrafter"/>
</dbReference>
<sequence length="441" mass="48002">MKRKLLCALLTGAMVLSAGSAVMADETESETSNVNEDGSVNDPSQVEVDENKLVMWSLFTGGDGEYMTKIIDDYNATSPSKQVQSITLVWADYYTKLQTAVAADKGPDVGLSHVSKLPELVDQGVVEPLNDYLDELGVDLSSMYTQNSLDSVTFDGEIYAIPLDTHAEVMYYNKDILEKAGVELNADGKLDISSLDDFKAMLDKVKAVMGDGESPLSLPNTGDDPYRVWWATYYQLGGTPIVNDDGTEVTLDKDKAVEAAEFVKSLYDDGYVATGIDDHQKLFQSGKAGFLFGGTWAVGVMESTDGLNFNVQSFPQLFDEDHCWADSHTFILPVNGDRDEDETKAAVEFMVAACKDGGLTWAGSGQIPANTEVTGNEEYAALPYRSNYQDEVEKAVLPAKNPHFYAMKDGMIQSLDTIWTGTNDAATGIDALVDELSSNLE</sequence>
<feature type="signal peptide" evidence="5">
    <location>
        <begin position="1"/>
        <end position="24"/>
    </location>
</feature>
<protein>
    <submittedName>
        <fullName evidence="6">ABC transporter substrate-binding protein</fullName>
    </submittedName>
</protein>
<evidence type="ECO:0000256" key="3">
    <source>
        <dbReference type="ARBA" id="ARBA00022729"/>
    </source>
</evidence>
<dbReference type="PANTHER" id="PTHR30061:SF50">
    <property type="entry name" value="MALTOSE_MALTODEXTRIN-BINDING PERIPLASMIC PROTEIN"/>
    <property type="match status" value="1"/>
</dbReference>
<feature type="chain" id="PRO_5042180232" evidence="5">
    <location>
        <begin position="25"/>
        <end position="441"/>
    </location>
</feature>
<dbReference type="GO" id="GO:1901982">
    <property type="term" value="F:maltose binding"/>
    <property type="evidence" value="ECO:0007669"/>
    <property type="project" value="TreeGrafter"/>
</dbReference>
<evidence type="ECO:0000256" key="2">
    <source>
        <dbReference type="ARBA" id="ARBA00022448"/>
    </source>
</evidence>
<feature type="compositionally biased region" description="Polar residues" evidence="4">
    <location>
        <begin position="30"/>
        <end position="44"/>
    </location>
</feature>
<name>A0AAE3DTN0_9FIRM</name>